<dbReference type="PANTHER" id="PTHR30537:SF74">
    <property type="entry name" value="HTH-TYPE TRANSCRIPTIONAL REGULATOR TRPI"/>
    <property type="match status" value="1"/>
</dbReference>
<comment type="similarity">
    <text evidence="1">Belongs to the LysR transcriptional regulatory family.</text>
</comment>
<dbReference type="AlphaFoldDB" id="A0A1H1JVI8"/>
<dbReference type="SUPFAM" id="SSF46785">
    <property type="entry name" value="Winged helix' DNA-binding domain"/>
    <property type="match status" value="1"/>
</dbReference>
<dbReference type="OrthoDB" id="8937058at2"/>
<keyword evidence="2" id="KW-0805">Transcription regulation</keyword>
<dbReference type="InterPro" id="IPR000847">
    <property type="entry name" value="LysR_HTH_N"/>
</dbReference>
<name>A0A1H1JVI8_9BURK</name>
<organism evidence="6 7">
    <name type="scientific">Paraburkholderia fungorum</name>
    <dbReference type="NCBI Taxonomy" id="134537"/>
    <lineage>
        <taxon>Bacteria</taxon>
        <taxon>Pseudomonadati</taxon>
        <taxon>Pseudomonadota</taxon>
        <taxon>Betaproteobacteria</taxon>
        <taxon>Burkholderiales</taxon>
        <taxon>Burkholderiaceae</taxon>
        <taxon>Paraburkholderia</taxon>
    </lineage>
</organism>
<proteinExistence type="inferred from homology"/>
<evidence type="ECO:0000256" key="1">
    <source>
        <dbReference type="ARBA" id="ARBA00009437"/>
    </source>
</evidence>
<dbReference type="Pfam" id="PF03466">
    <property type="entry name" value="LysR_substrate"/>
    <property type="match status" value="1"/>
</dbReference>
<keyword evidence="7" id="KW-1185">Reference proteome</keyword>
<dbReference type="GO" id="GO:0006351">
    <property type="term" value="P:DNA-templated transcription"/>
    <property type="evidence" value="ECO:0007669"/>
    <property type="project" value="TreeGrafter"/>
</dbReference>
<dbReference type="RefSeq" id="WP_074773717.1">
    <property type="nucleotide sequence ID" value="NZ_FNKP01000004.1"/>
</dbReference>
<evidence type="ECO:0000313" key="6">
    <source>
        <dbReference type="EMBL" id="SDR53852.1"/>
    </source>
</evidence>
<evidence type="ECO:0000313" key="7">
    <source>
        <dbReference type="Proteomes" id="UP000183487"/>
    </source>
</evidence>
<dbReference type="InterPro" id="IPR036388">
    <property type="entry name" value="WH-like_DNA-bd_sf"/>
</dbReference>
<evidence type="ECO:0000259" key="5">
    <source>
        <dbReference type="PROSITE" id="PS50931"/>
    </source>
</evidence>
<dbReference type="Gene3D" id="3.40.190.10">
    <property type="entry name" value="Periplasmic binding protein-like II"/>
    <property type="match status" value="2"/>
</dbReference>
<evidence type="ECO:0000256" key="3">
    <source>
        <dbReference type="ARBA" id="ARBA00023125"/>
    </source>
</evidence>
<dbReference type="Pfam" id="PF00126">
    <property type="entry name" value="HTH_1"/>
    <property type="match status" value="1"/>
</dbReference>
<dbReference type="GO" id="GO:0043565">
    <property type="term" value="F:sequence-specific DNA binding"/>
    <property type="evidence" value="ECO:0007669"/>
    <property type="project" value="TreeGrafter"/>
</dbReference>
<dbReference type="SUPFAM" id="SSF53850">
    <property type="entry name" value="Periplasmic binding protein-like II"/>
    <property type="match status" value="1"/>
</dbReference>
<reference evidence="7" key="1">
    <citation type="submission" date="2016-10" db="EMBL/GenBank/DDBJ databases">
        <authorList>
            <person name="Varghese N."/>
        </authorList>
    </citation>
    <scope>NUCLEOTIDE SEQUENCE [LARGE SCALE GENOMIC DNA]</scope>
    <source>
        <strain evidence="7">GAS106B</strain>
    </source>
</reference>
<sequence length="295" mass="32554">MHRRRLPSLIAVRAFEAFSRSGSIRSAGDELAVSHTVISRHIQNLEDTVSTRLVKRFGRGLQLTREGERFAAKAKRALDLIADACSELSHGSGDALHVCCMAGLASYKLLARLPDLEAALNGRELILQPTASRPDFEKDEADAEIIYLEDPVQEEGLRSELFARPRILAVASPILVSRFPNVSEPQGIVDMPLLHERSSDQWENWLLAIGVTDIPHLTGPRLWHGHFTMEAAKLGQGVALVSDLVANDAIARGELVEVIPGVSTQLGGYYFVAPERMWNDPAVATVRRWLISTLR</sequence>
<dbReference type="InterPro" id="IPR005119">
    <property type="entry name" value="LysR_subst-bd"/>
</dbReference>
<dbReference type="PANTHER" id="PTHR30537">
    <property type="entry name" value="HTH-TYPE TRANSCRIPTIONAL REGULATOR"/>
    <property type="match status" value="1"/>
</dbReference>
<dbReference type="Gene3D" id="1.10.10.10">
    <property type="entry name" value="Winged helix-like DNA-binding domain superfamily/Winged helix DNA-binding domain"/>
    <property type="match status" value="1"/>
</dbReference>
<dbReference type="InterPro" id="IPR036390">
    <property type="entry name" value="WH_DNA-bd_sf"/>
</dbReference>
<dbReference type="GO" id="GO:0003700">
    <property type="term" value="F:DNA-binding transcription factor activity"/>
    <property type="evidence" value="ECO:0007669"/>
    <property type="project" value="InterPro"/>
</dbReference>
<gene>
    <name evidence="6" type="ORF">SAMN05443245_7288</name>
</gene>
<feature type="domain" description="HTH lysR-type" evidence="5">
    <location>
        <begin position="7"/>
        <end position="64"/>
    </location>
</feature>
<dbReference type="PROSITE" id="PS50931">
    <property type="entry name" value="HTH_LYSR"/>
    <property type="match status" value="1"/>
</dbReference>
<keyword evidence="3 6" id="KW-0238">DNA-binding</keyword>
<evidence type="ECO:0000256" key="2">
    <source>
        <dbReference type="ARBA" id="ARBA00023015"/>
    </source>
</evidence>
<dbReference type="InterPro" id="IPR058163">
    <property type="entry name" value="LysR-type_TF_proteobact-type"/>
</dbReference>
<protein>
    <submittedName>
        <fullName evidence="6">DNA-binding transcriptional regulator, LysR family</fullName>
    </submittedName>
</protein>
<evidence type="ECO:0000256" key="4">
    <source>
        <dbReference type="ARBA" id="ARBA00023163"/>
    </source>
</evidence>
<dbReference type="EMBL" id="FNKP01000004">
    <property type="protein sequence ID" value="SDR53852.1"/>
    <property type="molecule type" value="Genomic_DNA"/>
</dbReference>
<accession>A0A1H1JVI8</accession>
<keyword evidence="4" id="KW-0804">Transcription</keyword>
<dbReference type="Proteomes" id="UP000183487">
    <property type="component" value="Unassembled WGS sequence"/>
</dbReference>